<organism evidence="1">
    <name type="scientific">Arundo donax</name>
    <name type="common">Giant reed</name>
    <name type="synonym">Donax arundinaceus</name>
    <dbReference type="NCBI Taxonomy" id="35708"/>
    <lineage>
        <taxon>Eukaryota</taxon>
        <taxon>Viridiplantae</taxon>
        <taxon>Streptophyta</taxon>
        <taxon>Embryophyta</taxon>
        <taxon>Tracheophyta</taxon>
        <taxon>Spermatophyta</taxon>
        <taxon>Magnoliopsida</taxon>
        <taxon>Liliopsida</taxon>
        <taxon>Poales</taxon>
        <taxon>Poaceae</taxon>
        <taxon>PACMAD clade</taxon>
        <taxon>Arundinoideae</taxon>
        <taxon>Arundineae</taxon>
        <taxon>Arundo</taxon>
    </lineage>
</organism>
<sequence length="92" mass="10615">MFFESHICWVSSGTVRERYCCDPREVSGAKPTMKKWSRGKGIRFTASLRRSEFSCPGKRRQQVTPLMVALIRWFRSPTANKTKINVSKCNTV</sequence>
<evidence type="ECO:0000313" key="1">
    <source>
        <dbReference type="EMBL" id="JAD43767.1"/>
    </source>
</evidence>
<reference evidence="1" key="2">
    <citation type="journal article" date="2015" name="Data Brief">
        <title>Shoot transcriptome of the giant reed, Arundo donax.</title>
        <authorList>
            <person name="Barrero R.A."/>
            <person name="Guerrero F.D."/>
            <person name="Moolhuijzen P."/>
            <person name="Goolsby J.A."/>
            <person name="Tidwell J."/>
            <person name="Bellgard S.E."/>
            <person name="Bellgard M.I."/>
        </authorList>
    </citation>
    <scope>NUCLEOTIDE SEQUENCE</scope>
    <source>
        <tissue evidence="1">Shoot tissue taken approximately 20 cm above the soil surface</tissue>
    </source>
</reference>
<dbReference type="AlphaFoldDB" id="A0A0A9A9N5"/>
<name>A0A0A9A9N5_ARUDO</name>
<proteinExistence type="predicted"/>
<accession>A0A0A9A9N5</accession>
<protein>
    <submittedName>
        <fullName evidence="1">TUBB2</fullName>
    </submittedName>
</protein>
<dbReference type="EMBL" id="GBRH01254128">
    <property type="protein sequence ID" value="JAD43767.1"/>
    <property type="molecule type" value="Transcribed_RNA"/>
</dbReference>
<reference evidence="1" key="1">
    <citation type="submission" date="2014-09" db="EMBL/GenBank/DDBJ databases">
        <authorList>
            <person name="Magalhaes I.L.F."/>
            <person name="Oliveira U."/>
            <person name="Santos F.R."/>
            <person name="Vidigal T.H.D.A."/>
            <person name="Brescovit A.D."/>
            <person name="Santos A.J."/>
        </authorList>
    </citation>
    <scope>NUCLEOTIDE SEQUENCE</scope>
    <source>
        <tissue evidence="1">Shoot tissue taken approximately 20 cm above the soil surface</tissue>
    </source>
</reference>